<reference evidence="3 4" key="1">
    <citation type="submission" date="2023-03" db="EMBL/GenBank/DDBJ databases">
        <title>Genome insight into feeding habits of ladybird beetles.</title>
        <authorList>
            <person name="Li H.-S."/>
            <person name="Huang Y.-H."/>
            <person name="Pang H."/>
        </authorList>
    </citation>
    <scope>NUCLEOTIDE SEQUENCE [LARGE SCALE GENOMIC DNA]</scope>
    <source>
        <strain evidence="3">SYSU_2023b</strain>
        <tissue evidence="3">Whole body</tissue>
    </source>
</reference>
<dbReference type="AlphaFoldDB" id="A0AAW1V033"/>
<dbReference type="Proteomes" id="UP001431783">
    <property type="component" value="Unassembled WGS sequence"/>
</dbReference>
<evidence type="ECO:0000256" key="2">
    <source>
        <dbReference type="SAM" id="SignalP"/>
    </source>
</evidence>
<proteinExistence type="predicted"/>
<gene>
    <name evidence="3" type="ORF">WA026_010974</name>
</gene>
<evidence type="ECO:0000256" key="1">
    <source>
        <dbReference type="SAM" id="Coils"/>
    </source>
</evidence>
<comment type="caution">
    <text evidence="3">The sequence shown here is derived from an EMBL/GenBank/DDBJ whole genome shotgun (WGS) entry which is preliminary data.</text>
</comment>
<keyword evidence="4" id="KW-1185">Reference proteome</keyword>
<protein>
    <submittedName>
        <fullName evidence="3">Uncharacterized protein</fullName>
    </submittedName>
</protein>
<feature type="coiled-coil region" evidence="1">
    <location>
        <begin position="46"/>
        <end position="94"/>
    </location>
</feature>
<dbReference type="EMBL" id="JARQZJ010000095">
    <property type="protein sequence ID" value="KAK9885481.1"/>
    <property type="molecule type" value="Genomic_DNA"/>
</dbReference>
<name>A0AAW1V033_9CUCU</name>
<evidence type="ECO:0000313" key="3">
    <source>
        <dbReference type="EMBL" id="KAK9885481.1"/>
    </source>
</evidence>
<organism evidence="3 4">
    <name type="scientific">Henosepilachna vigintioctopunctata</name>
    <dbReference type="NCBI Taxonomy" id="420089"/>
    <lineage>
        <taxon>Eukaryota</taxon>
        <taxon>Metazoa</taxon>
        <taxon>Ecdysozoa</taxon>
        <taxon>Arthropoda</taxon>
        <taxon>Hexapoda</taxon>
        <taxon>Insecta</taxon>
        <taxon>Pterygota</taxon>
        <taxon>Neoptera</taxon>
        <taxon>Endopterygota</taxon>
        <taxon>Coleoptera</taxon>
        <taxon>Polyphaga</taxon>
        <taxon>Cucujiformia</taxon>
        <taxon>Coccinelloidea</taxon>
        <taxon>Coccinellidae</taxon>
        <taxon>Epilachninae</taxon>
        <taxon>Epilachnini</taxon>
        <taxon>Henosepilachna</taxon>
    </lineage>
</organism>
<feature type="signal peptide" evidence="2">
    <location>
        <begin position="1"/>
        <end position="24"/>
    </location>
</feature>
<accession>A0AAW1V033</accession>
<feature type="chain" id="PRO_5043318175" evidence="2">
    <location>
        <begin position="25"/>
        <end position="196"/>
    </location>
</feature>
<keyword evidence="2" id="KW-0732">Signal</keyword>
<keyword evidence="1" id="KW-0175">Coiled coil</keyword>
<evidence type="ECO:0000313" key="4">
    <source>
        <dbReference type="Proteomes" id="UP001431783"/>
    </source>
</evidence>
<sequence>MFSIFVFILVFIALFIAGILVVSSNDYERIKSNLKNRLSEYSMTTNNHILTSLEELDNRLESLKNKLEEKRQEVDDSKSEVSKTTEKIQALSETSKQVKLYYLGLKHDIVKSEQDCLTLYQQIDEYKMRQLQLRKEVQENIKYYYKLLDTIQNFKFMDDNRSTRTTSCKSCDKINDKSFEEEFHFVNRYNSRKYME</sequence>